<protein>
    <submittedName>
        <fullName evidence="2">Type IV pilus biogenesis protein PihK</fullName>
    </submittedName>
</protein>
<feature type="chain" id="PRO_5004223628" evidence="1">
    <location>
        <begin position="31"/>
        <end position="120"/>
    </location>
</feature>
<keyword evidence="3" id="KW-1185">Reference proteome</keyword>
<feature type="signal peptide" evidence="1">
    <location>
        <begin position="1"/>
        <end position="30"/>
    </location>
</feature>
<evidence type="ECO:0000313" key="2">
    <source>
        <dbReference type="EMBL" id="ABA88124.1"/>
    </source>
</evidence>
<reference evidence="3" key="1">
    <citation type="submission" date="2005-10" db="EMBL/GenBank/DDBJ databases">
        <title>Complete sequence of Pelobacter carbinolicus DSM 2380.</title>
        <authorList>
            <person name="Copeland A."/>
            <person name="Lucas S."/>
            <person name="Lapidus A."/>
            <person name="Barry K."/>
            <person name="Detter J.C."/>
            <person name="Glavina T."/>
            <person name="Hammon N."/>
            <person name="Israni S."/>
            <person name="Pitluck S."/>
            <person name="Chertkov O."/>
            <person name="Schmutz J."/>
            <person name="Larimer F."/>
            <person name="Land M."/>
            <person name="Kyrpides N."/>
            <person name="Ivanova N."/>
            <person name="Richardson P."/>
        </authorList>
    </citation>
    <scope>NUCLEOTIDE SEQUENCE [LARGE SCALE GENOMIC DNA]</scope>
    <source>
        <strain evidence="3">DSM 2380 / NBRC 103641 / GraBd1</strain>
    </source>
</reference>
<dbReference type="KEGG" id="pca:Pcar_0869"/>
<evidence type="ECO:0000313" key="3">
    <source>
        <dbReference type="Proteomes" id="UP000002534"/>
    </source>
</evidence>
<reference evidence="2 3" key="2">
    <citation type="journal article" date="2012" name="BMC Genomics">
        <title>The genome of Pelobacter carbinolicus reveals surprising metabolic capabilities and physiological features.</title>
        <authorList>
            <person name="Aklujkar M."/>
            <person name="Haveman S.A."/>
            <person name="Didonato R.Jr."/>
            <person name="Chertkov O."/>
            <person name="Han C.S."/>
            <person name="Land M.L."/>
            <person name="Brown P."/>
            <person name="Lovley D.R."/>
        </authorList>
    </citation>
    <scope>NUCLEOTIDE SEQUENCE [LARGE SCALE GENOMIC DNA]</scope>
    <source>
        <strain evidence="3">DSM 2380 / NBRC 103641 / GraBd1</strain>
    </source>
</reference>
<evidence type="ECO:0000256" key="1">
    <source>
        <dbReference type="SAM" id="SignalP"/>
    </source>
</evidence>
<accession>Q3A683</accession>
<proteinExistence type="predicted"/>
<dbReference type="Proteomes" id="UP000002534">
    <property type="component" value="Chromosome"/>
</dbReference>
<gene>
    <name evidence="2" type="primary">pihK</name>
    <name evidence="2" type="ordered locus">Pcar_0869</name>
</gene>
<dbReference type="STRING" id="338963.Pcar_0869"/>
<dbReference type="AlphaFoldDB" id="Q3A683"/>
<dbReference type="PROSITE" id="PS51257">
    <property type="entry name" value="PROKAR_LIPOPROTEIN"/>
    <property type="match status" value="1"/>
</dbReference>
<name>Q3A683_SYNC1</name>
<organism evidence="2 3">
    <name type="scientific">Syntrophotalea carbinolica (strain DSM 2380 / NBRC 103641 / GraBd1)</name>
    <name type="common">Pelobacter carbinolicus</name>
    <dbReference type="NCBI Taxonomy" id="338963"/>
    <lineage>
        <taxon>Bacteria</taxon>
        <taxon>Pseudomonadati</taxon>
        <taxon>Thermodesulfobacteriota</taxon>
        <taxon>Desulfuromonadia</taxon>
        <taxon>Desulfuromonadales</taxon>
        <taxon>Syntrophotaleaceae</taxon>
        <taxon>Syntrophotalea</taxon>
    </lineage>
</organism>
<dbReference type="HOGENOM" id="CLU_2047455_0_0_7"/>
<keyword evidence="1" id="KW-0732">Signal</keyword>
<sequence>MVVKKKERKFMRAFMPALMLFFFLAVSCGATERSPFDRNPILDYEQAIKGCELQGVVITPKFKRIILRCPENATSLIYESGDKVTVRYGSADHEFRIEEIRPRSVFFRNKKGKQYEVEWK</sequence>
<dbReference type="EMBL" id="CP000142">
    <property type="protein sequence ID" value="ABA88124.1"/>
    <property type="molecule type" value="Genomic_DNA"/>
</dbReference>